<keyword evidence="1" id="KW-1133">Transmembrane helix</keyword>
<dbReference type="PANTHER" id="PTHR45277">
    <property type="entry name" value="EXPRESSED PROTEIN"/>
    <property type="match status" value="1"/>
</dbReference>
<dbReference type="Proteomes" id="UP000651010">
    <property type="component" value="Unassembled WGS sequence"/>
</dbReference>
<name>A0ABR9GDQ5_9GAMM</name>
<organism evidence="3 4">
    <name type="scientific">Dyella acidiphila</name>
    <dbReference type="NCBI Taxonomy" id="2775866"/>
    <lineage>
        <taxon>Bacteria</taxon>
        <taxon>Pseudomonadati</taxon>
        <taxon>Pseudomonadota</taxon>
        <taxon>Gammaproteobacteria</taxon>
        <taxon>Lysobacterales</taxon>
        <taxon>Rhodanobacteraceae</taxon>
        <taxon>Dyella</taxon>
    </lineage>
</organism>
<keyword evidence="1" id="KW-0472">Membrane</keyword>
<feature type="transmembrane region" description="Helical" evidence="1">
    <location>
        <begin position="39"/>
        <end position="60"/>
    </location>
</feature>
<keyword evidence="4" id="KW-1185">Reference proteome</keyword>
<accession>A0ABR9GDQ5</accession>
<feature type="transmembrane region" description="Helical" evidence="1">
    <location>
        <begin position="14"/>
        <end position="33"/>
    </location>
</feature>
<dbReference type="InterPro" id="IPR013216">
    <property type="entry name" value="Methyltransf_11"/>
</dbReference>
<dbReference type="InterPro" id="IPR029063">
    <property type="entry name" value="SAM-dependent_MTases_sf"/>
</dbReference>
<dbReference type="EMBL" id="JACZZA010000012">
    <property type="protein sequence ID" value="MBE1162176.1"/>
    <property type="molecule type" value="Genomic_DNA"/>
</dbReference>
<protein>
    <submittedName>
        <fullName evidence="3">Class I SAM-dependent methyltransferase</fullName>
    </submittedName>
</protein>
<gene>
    <name evidence="3" type="ORF">IGX34_17465</name>
</gene>
<dbReference type="GO" id="GO:0008168">
    <property type="term" value="F:methyltransferase activity"/>
    <property type="evidence" value="ECO:0007669"/>
    <property type="project" value="UniProtKB-KW"/>
</dbReference>
<feature type="domain" description="Methyltransferase type 11" evidence="2">
    <location>
        <begin position="86"/>
        <end position="194"/>
    </location>
</feature>
<dbReference type="Pfam" id="PF08241">
    <property type="entry name" value="Methyltransf_11"/>
    <property type="match status" value="1"/>
</dbReference>
<reference evidence="3 4" key="1">
    <citation type="submission" date="2020-09" db="EMBL/GenBank/DDBJ databases">
        <title>Dyella sp. 7MK23 isolated from forest soil.</title>
        <authorList>
            <person name="Fu J."/>
        </authorList>
    </citation>
    <scope>NUCLEOTIDE SEQUENCE [LARGE SCALE GENOMIC DNA]</scope>
    <source>
        <strain evidence="3 4">7MK23</strain>
    </source>
</reference>
<dbReference type="CDD" id="cd02440">
    <property type="entry name" value="AdoMet_MTases"/>
    <property type="match status" value="1"/>
</dbReference>
<evidence type="ECO:0000256" key="1">
    <source>
        <dbReference type="SAM" id="Phobius"/>
    </source>
</evidence>
<proteinExistence type="predicted"/>
<sequence length="245" mass="26870">MQALFPYGLDAPPVVRNLALCSLACWLVFALSFTHWLPIIINGMQWPALSFGFGAFAMLWSSRYGKLRRREQLLDRLHWRGDEQVLDIGCGRGLLAVAAARRVPGGQVTGVDIWQHEDLSGNGAEAVAANAAREGVAQRVSTRTADMRELPFGDASVDAVVSSAAIHNIYNAEGRARAIDEIARVLRPGGQLLIDDIRHLPQYAARLRAAGFELALQRDARGLFWRLISIGRLAPGTLVGRKPLR</sequence>
<evidence type="ECO:0000313" key="3">
    <source>
        <dbReference type="EMBL" id="MBE1162176.1"/>
    </source>
</evidence>
<dbReference type="Gene3D" id="3.40.50.150">
    <property type="entry name" value="Vaccinia Virus protein VP39"/>
    <property type="match status" value="1"/>
</dbReference>
<keyword evidence="1" id="KW-0812">Transmembrane</keyword>
<dbReference type="RefSeq" id="WP_192557016.1">
    <property type="nucleotide sequence ID" value="NZ_JACZZA010000012.1"/>
</dbReference>
<evidence type="ECO:0000259" key="2">
    <source>
        <dbReference type="Pfam" id="PF08241"/>
    </source>
</evidence>
<dbReference type="PANTHER" id="PTHR45277:SF1">
    <property type="entry name" value="EXPRESSED PROTEIN"/>
    <property type="match status" value="1"/>
</dbReference>
<evidence type="ECO:0000313" key="4">
    <source>
        <dbReference type="Proteomes" id="UP000651010"/>
    </source>
</evidence>
<keyword evidence="3" id="KW-0808">Transferase</keyword>
<keyword evidence="3" id="KW-0489">Methyltransferase</keyword>
<dbReference type="GO" id="GO:0032259">
    <property type="term" value="P:methylation"/>
    <property type="evidence" value="ECO:0007669"/>
    <property type="project" value="UniProtKB-KW"/>
</dbReference>
<dbReference type="SUPFAM" id="SSF53335">
    <property type="entry name" value="S-adenosyl-L-methionine-dependent methyltransferases"/>
    <property type="match status" value="1"/>
</dbReference>
<comment type="caution">
    <text evidence="3">The sequence shown here is derived from an EMBL/GenBank/DDBJ whole genome shotgun (WGS) entry which is preliminary data.</text>
</comment>